<dbReference type="RefSeq" id="WP_092378269.1">
    <property type="nucleotide sequence ID" value="NZ_FORX01000021.1"/>
</dbReference>
<reference evidence="2" key="1">
    <citation type="submission" date="2016-10" db="EMBL/GenBank/DDBJ databases">
        <authorList>
            <person name="Varghese N."/>
            <person name="Submissions S."/>
        </authorList>
    </citation>
    <scope>NUCLEOTIDE SEQUENCE [LARGE SCALE GENOMIC DNA]</scope>
    <source>
        <strain evidence="2">DSM 5918</strain>
    </source>
</reference>
<proteinExistence type="predicted"/>
<organism evidence="1 2">
    <name type="scientific">Desulfomicrobium apsheronum</name>
    <dbReference type="NCBI Taxonomy" id="52560"/>
    <lineage>
        <taxon>Bacteria</taxon>
        <taxon>Pseudomonadati</taxon>
        <taxon>Thermodesulfobacteriota</taxon>
        <taxon>Desulfovibrionia</taxon>
        <taxon>Desulfovibrionales</taxon>
        <taxon>Desulfomicrobiaceae</taxon>
        <taxon>Desulfomicrobium</taxon>
    </lineage>
</organism>
<gene>
    <name evidence="1" type="ORF">SAMN04488082_12111</name>
</gene>
<evidence type="ECO:0000313" key="2">
    <source>
        <dbReference type="Proteomes" id="UP000198635"/>
    </source>
</evidence>
<dbReference type="AlphaFoldDB" id="A0A1I3YT29"/>
<dbReference type="STRING" id="52560.SAMN04488082_12111"/>
<dbReference type="EMBL" id="FORX01000021">
    <property type="protein sequence ID" value="SFK34920.1"/>
    <property type="molecule type" value="Genomic_DNA"/>
</dbReference>
<keyword evidence="2" id="KW-1185">Reference proteome</keyword>
<evidence type="ECO:0000313" key="1">
    <source>
        <dbReference type="EMBL" id="SFK34920.1"/>
    </source>
</evidence>
<protein>
    <submittedName>
        <fullName evidence="1">Uncharacterized protein</fullName>
    </submittedName>
</protein>
<dbReference type="OrthoDB" id="5430968at2"/>
<name>A0A1I3YT29_9BACT</name>
<accession>A0A1I3YT29</accession>
<dbReference type="Proteomes" id="UP000198635">
    <property type="component" value="Unassembled WGS sequence"/>
</dbReference>
<sequence>MIKKILPAQAFRKLAALYTDMQTSYSAHAQTLGLSCDGCPQNCCTSFFQHHTRIEWAYLLHGLRELPADRRAAYEERARAYVREATDALSRGERPSIMCPLNDDGRCGVYAHRLMICRLHGVPNRLRYPDGRAIDFPGCFRSQELCAGTDSFPVLDRTALYTRLMELEVQFVGPRQIRALPRVDLTLAEMIVQGSPKL</sequence>